<feature type="signal peptide" evidence="1">
    <location>
        <begin position="1"/>
        <end position="21"/>
    </location>
</feature>
<reference evidence="2" key="3">
    <citation type="submission" date="2010-09" db="EMBL/GenBank/DDBJ databases">
        <title>Annotation of Gaeumannomyces graminis var. tritici R3-111a-1.</title>
        <authorList>
            <consortium name="The Broad Institute Genome Sequencing Platform"/>
            <person name="Ma L.-J."/>
            <person name="Dead R."/>
            <person name="Young S.K."/>
            <person name="Zeng Q."/>
            <person name="Gargeya S."/>
            <person name="Fitzgerald M."/>
            <person name="Haas B."/>
            <person name="Abouelleil A."/>
            <person name="Alvarado L."/>
            <person name="Arachchi H.M."/>
            <person name="Berlin A."/>
            <person name="Brown A."/>
            <person name="Chapman S.B."/>
            <person name="Chen Z."/>
            <person name="Dunbar C."/>
            <person name="Freedman E."/>
            <person name="Gearin G."/>
            <person name="Gellesch M."/>
            <person name="Goldberg J."/>
            <person name="Griggs A."/>
            <person name="Gujja S."/>
            <person name="Heiman D."/>
            <person name="Howarth C."/>
            <person name="Larson L."/>
            <person name="Lui A."/>
            <person name="MacDonald P.J.P."/>
            <person name="Mehta T."/>
            <person name="Montmayeur A."/>
            <person name="Murphy C."/>
            <person name="Neiman D."/>
            <person name="Pearson M."/>
            <person name="Priest M."/>
            <person name="Roberts A."/>
            <person name="Saif S."/>
            <person name="Shea T."/>
            <person name="Shenoy N."/>
            <person name="Sisk P."/>
            <person name="Stolte C."/>
            <person name="Sykes S."/>
            <person name="Yandava C."/>
            <person name="Wortman J."/>
            <person name="Nusbaum C."/>
            <person name="Birren B."/>
        </authorList>
    </citation>
    <scope>NUCLEOTIDE SEQUENCE</scope>
    <source>
        <strain evidence="2">R3-111a-1</strain>
    </source>
</reference>
<dbReference type="GeneID" id="20349213"/>
<evidence type="ECO:0000313" key="3">
    <source>
        <dbReference type="EnsemblFungi" id="EJT74917"/>
    </source>
</evidence>
<dbReference type="OrthoDB" id="10588116at2759"/>
<gene>
    <name evidence="3" type="primary">20349213</name>
    <name evidence="2" type="ORF">GGTG_08755</name>
</gene>
<keyword evidence="1" id="KW-0732">Signal</keyword>
<dbReference type="Gene3D" id="2.120.10.70">
    <property type="entry name" value="Fucose-specific lectin"/>
    <property type="match status" value="1"/>
</dbReference>
<keyword evidence="4" id="KW-1185">Reference proteome</keyword>
<protein>
    <recommendedName>
        <fullName evidence="5">Fucose-specific lectin</fullName>
    </recommendedName>
</protein>
<dbReference type="HOGENOM" id="CLU_605569_0_0_1"/>
<proteinExistence type="predicted"/>
<feature type="chain" id="PRO_5015094947" description="Fucose-specific lectin" evidence="1">
    <location>
        <begin position="22"/>
        <end position="452"/>
    </location>
</feature>
<name>J3P5G6_GAET3</name>
<reference evidence="4" key="1">
    <citation type="submission" date="2010-07" db="EMBL/GenBank/DDBJ databases">
        <title>The genome sequence of Gaeumannomyces graminis var. tritici strain R3-111a-1.</title>
        <authorList>
            <consortium name="The Broad Institute Genome Sequencing Platform"/>
            <person name="Ma L.-J."/>
            <person name="Dead R."/>
            <person name="Young S."/>
            <person name="Zeng Q."/>
            <person name="Koehrsen M."/>
            <person name="Alvarado L."/>
            <person name="Berlin A."/>
            <person name="Chapman S.B."/>
            <person name="Chen Z."/>
            <person name="Freedman E."/>
            <person name="Gellesch M."/>
            <person name="Goldberg J."/>
            <person name="Griggs A."/>
            <person name="Gujja S."/>
            <person name="Heilman E.R."/>
            <person name="Heiman D."/>
            <person name="Hepburn T."/>
            <person name="Howarth C."/>
            <person name="Jen D."/>
            <person name="Larson L."/>
            <person name="Mehta T."/>
            <person name="Neiman D."/>
            <person name="Pearson M."/>
            <person name="Roberts A."/>
            <person name="Saif S."/>
            <person name="Shea T."/>
            <person name="Shenoy N."/>
            <person name="Sisk P."/>
            <person name="Stolte C."/>
            <person name="Sykes S."/>
            <person name="Walk T."/>
            <person name="White J."/>
            <person name="Yandava C."/>
            <person name="Haas B."/>
            <person name="Nusbaum C."/>
            <person name="Birren B."/>
        </authorList>
    </citation>
    <scope>NUCLEOTIDE SEQUENCE [LARGE SCALE GENOMIC DNA]</scope>
    <source>
        <strain evidence="4">R3-111a-1</strain>
    </source>
</reference>
<evidence type="ECO:0000256" key="1">
    <source>
        <dbReference type="SAM" id="SignalP"/>
    </source>
</evidence>
<dbReference type="AlphaFoldDB" id="J3P5G6"/>
<accession>J3P5G6</accession>
<dbReference type="eggNOG" id="ENOG502R3I5">
    <property type="taxonomic scope" value="Eukaryota"/>
</dbReference>
<dbReference type="Proteomes" id="UP000006039">
    <property type="component" value="Unassembled WGS sequence"/>
</dbReference>
<evidence type="ECO:0000313" key="4">
    <source>
        <dbReference type="Proteomes" id="UP000006039"/>
    </source>
</evidence>
<dbReference type="EnsemblFungi" id="EJT74917">
    <property type="protein sequence ID" value="EJT74917"/>
    <property type="gene ID" value="GGTG_08755"/>
</dbReference>
<evidence type="ECO:0000313" key="2">
    <source>
        <dbReference type="EMBL" id="EJT74917.1"/>
    </source>
</evidence>
<dbReference type="RefSeq" id="XP_009224861.1">
    <property type="nucleotide sequence ID" value="XM_009226597.1"/>
</dbReference>
<evidence type="ECO:0008006" key="5">
    <source>
        <dbReference type="Google" id="ProtNLM"/>
    </source>
</evidence>
<sequence length="452" mass="48128">MHAFLVSCLAAWAALAGLAAAGPPVGGAKATADVNPLGGVCLAQWYPRGSSSSSSSSSNKASNMLSYHTRGDGSIFESRMHANGGWIKAVPVVLADAGNRTAGNASVARAWTGGGPLACAAEAVGDGPDDFQVRLFYQRAAEDAGGPVQLHSIVWKKDAGWRNDEAFNKLFGRPASAGAAIKWADPKTGDVDWRLYYVLYDRAPYGTTRVRARIHEAVLRTRGADGEPLSWRPGSDGKPVASLLLRAGQAASVAAAALRGGRQISLVAWTLRPEEEEPGSYRHGRIVRRPGAIQETRWTLETRAWESRTQQLVDWGFPDVGVLAAAAYRERGANGGRELLLTLAKHAEPTNAFVGNSAVLQLVSGPGLWTKLMPPAPGWLAAETAASSQMAAASWLDGVDGQDVRITLHYVACDVPDYVYEGKPCNYVIKEAQRNSESANAFAWTDSFVVST</sequence>
<dbReference type="VEuPathDB" id="FungiDB:GGTG_08755"/>
<reference evidence="3" key="5">
    <citation type="submission" date="2018-04" db="UniProtKB">
        <authorList>
            <consortium name="EnsemblFungi"/>
        </authorList>
    </citation>
    <scope>IDENTIFICATION</scope>
    <source>
        <strain evidence="3">R3-111a-1</strain>
    </source>
</reference>
<dbReference type="EMBL" id="GL385398">
    <property type="protein sequence ID" value="EJT74917.1"/>
    <property type="molecule type" value="Genomic_DNA"/>
</dbReference>
<organism evidence="2">
    <name type="scientific">Gaeumannomyces tritici (strain R3-111a-1)</name>
    <name type="common">Wheat and barley take-all root rot fungus</name>
    <name type="synonym">Gaeumannomyces graminis var. tritici</name>
    <dbReference type="NCBI Taxonomy" id="644352"/>
    <lineage>
        <taxon>Eukaryota</taxon>
        <taxon>Fungi</taxon>
        <taxon>Dikarya</taxon>
        <taxon>Ascomycota</taxon>
        <taxon>Pezizomycotina</taxon>
        <taxon>Sordariomycetes</taxon>
        <taxon>Sordariomycetidae</taxon>
        <taxon>Magnaporthales</taxon>
        <taxon>Magnaporthaceae</taxon>
        <taxon>Gaeumannomyces</taxon>
    </lineage>
</organism>
<reference evidence="3" key="4">
    <citation type="journal article" date="2015" name="G3 (Bethesda)">
        <title>Genome sequences of three phytopathogenic species of the Magnaporthaceae family of fungi.</title>
        <authorList>
            <person name="Okagaki L.H."/>
            <person name="Nunes C.C."/>
            <person name="Sailsbery J."/>
            <person name="Clay B."/>
            <person name="Brown D."/>
            <person name="John T."/>
            <person name="Oh Y."/>
            <person name="Young N."/>
            <person name="Fitzgerald M."/>
            <person name="Haas B.J."/>
            <person name="Zeng Q."/>
            <person name="Young S."/>
            <person name="Adiconis X."/>
            <person name="Fan L."/>
            <person name="Levin J.Z."/>
            <person name="Mitchell T.K."/>
            <person name="Okubara P.A."/>
            <person name="Farman M.L."/>
            <person name="Kohn L.M."/>
            <person name="Birren B."/>
            <person name="Ma L.-J."/>
            <person name="Dean R.A."/>
        </authorList>
    </citation>
    <scope>NUCLEOTIDE SEQUENCE</scope>
    <source>
        <strain evidence="3">R3-111a-1</strain>
    </source>
</reference>
<reference evidence="2" key="2">
    <citation type="submission" date="2010-07" db="EMBL/GenBank/DDBJ databases">
        <authorList>
            <consortium name="The Broad Institute Genome Sequencing Platform"/>
            <consortium name="Broad Institute Genome Sequencing Center for Infectious Disease"/>
            <person name="Ma L.-J."/>
            <person name="Dead R."/>
            <person name="Young S."/>
            <person name="Zeng Q."/>
            <person name="Koehrsen M."/>
            <person name="Alvarado L."/>
            <person name="Berlin A."/>
            <person name="Chapman S.B."/>
            <person name="Chen Z."/>
            <person name="Freedman E."/>
            <person name="Gellesch M."/>
            <person name="Goldberg J."/>
            <person name="Griggs A."/>
            <person name="Gujja S."/>
            <person name="Heilman E.R."/>
            <person name="Heiman D."/>
            <person name="Hepburn T."/>
            <person name="Howarth C."/>
            <person name="Jen D."/>
            <person name="Larson L."/>
            <person name="Mehta T."/>
            <person name="Neiman D."/>
            <person name="Pearson M."/>
            <person name="Roberts A."/>
            <person name="Saif S."/>
            <person name="Shea T."/>
            <person name="Shenoy N."/>
            <person name="Sisk P."/>
            <person name="Stolte C."/>
            <person name="Sykes S."/>
            <person name="Walk T."/>
            <person name="White J."/>
            <person name="Yandava C."/>
            <person name="Haas B."/>
            <person name="Nusbaum C."/>
            <person name="Birren B."/>
        </authorList>
    </citation>
    <scope>NUCLEOTIDE SEQUENCE</scope>
    <source>
        <strain evidence="2">R3-111a-1</strain>
    </source>
</reference>